<dbReference type="Gene3D" id="3.40.630.30">
    <property type="match status" value="1"/>
</dbReference>
<sequence length="237" mass="25380">MTERSHWQTIIDACWPAERIVTQGPWTLRITPGAGGRVNAMSGNAVDHIDAAEALARDNGLCPSFIIHPEQAALDRALARRGYGIEDAVTIWTIDIASLTTTPMPYATAFSIWPPLQIMRDIWAEGGHVGPERQAVMARAAKPGGILGRVDDRAAGVGFVAADGDMAMLSAVEVLTRHRRKGVAGNILRAAAHWARDHGCTRLSLVAASDNAPANATYASHGMKAAAAYHYRRAPSE</sequence>
<name>A0A1H3J3L2_9RHOB</name>
<proteinExistence type="predicted"/>
<dbReference type="SUPFAM" id="SSF55729">
    <property type="entry name" value="Acyl-CoA N-acyltransferases (Nat)"/>
    <property type="match status" value="1"/>
</dbReference>
<evidence type="ECO:0000259" key="1">
    <source>
        <dbReference type="PROSITE" id="PS51186"/>
    </source>
</evidence>
<reference evidence="3" key="1">
    <citation type="submission" date="2016-10" db="EMBL/GenBank/DDBJ databases">
        <authorList>
            <person name="Varghese N."/>
            <person name="Submissions S."/>
        </authorList>
    </citation>
    <scope>NUCLEOTIDE SEQUENCE [LARGE SCALE GENOMIC DNA]</scope>
    <source>
        <strain evidence="3">DSM 100420</strain>
    </source>
</reference>
<protein>
    <submittedName>
        <fullName evidence="2">Acetyltransferase (GNAT) family protein</fullName>
    </submittedName>
</protein>
<dbReference type="STRING" id="1244108.SAMN05444004_101186"/>
<organism evidence="2 3">
    <name type="scientific">Jannaschia faecimaris</name>
    <dbReference type="NCBI Taxonomy" id="1244108"/>
    <lineage>
        <taxon>Bacteria</taxon>
        <taxon>Pseudomonadati</taxon>
        <taxon>Pseudomonadota</taxon>
        <taxon>Alphaproteobacteria</taxon>
        <taxon>Rhodobacterales</taxon>
        <taxon>Roseobacteraceae</taxon>
        <taxon>Jannaschia</taxon>
    </lineage>
</organism>
<dbReference type="GO" id="GO:0016747">
    <property type="term" value="F:acyltransferase activity, transferring groups other than amino-acyl groups"/>
    <property type="evidence" value="ECO:0007669"/>
    <property type="project" value="InterPro"/>
</dbReference>
<dbReference type="CDD" id="cd04301">
    <property type="entry name" value="NAT_SF"/>
    <property type="match status" value="1"/>
</dbReference>
<accession>A0A1H3J3L2</accession>
<evidence type="ECO:0000313" key="3">
    <source>
        <dbReference type="Proteomes" id="UP000198914"/>
    </source>
</evidence>
<evidence type="ECO:0000313" key="2">
    <source>
        <dbReference type="EMBL" id="SDY34129.1"/>
    </source>
</evidence>
<dbReference type="EMBL" id="FNPX01000001">
    <property type="protein sequence ID" value="SDY34129.1"/>
    <property type="molecule type" value="Genomic_DNA"/>
</dbReference>
<dbReference type="OrthoDB" id="7301318at2"/>
<keyword evidence="2" id="KW-0808">Transferase</keyword>
<dbReference type="InterPro" id="IPR000182">
    <property type="entry name" value="GNAT_dom"/>
</dbReference>
<feature type="domain" description="N-acetyltransferase" evidence="1">
    <location>
        <begin position="102"/>
        <end position="237"/>
    </location>
</feature>
<dbReference type="PROSITE" id="PS51186">
    <property type="entry name" value="GNAT"/>
    <property type="match status" value="1"/>
</dbReference>
<dbReference type="RefSeq" id="WP_092640889.1">
    <property type="nucleotide sequence ID" value="NZ_FNPX01000001.1"/>
</dbReference>
<dbReference type="Proteomes" id="UP000198914">
    <property type="component" value="Unassembled WGS sequence"/>
</dbReference>
<gene>
    <name evidence="2" type="ORF">SAMN05444004_101186</name>
</gene>
<dbReference type="Pfam" id="PF00583">
    <property type="entry name" value="Acetyltransf_1"/>
    <property type="match status" value="1"/>
</dbReference>
<keyword evidence="3" id="KW-1185">Reference proteome</keyword>
<dbReference type="InterPro" id="IPR016181">
    <property type="entry name" value="Acyl_CoA_acyltransferase"/>
</dbReference>
<dbReference type="AlphaFoldDB" id="A0A1H3J3L2"/>